<protein>
    <recommendedName>
        <fullName evidence="4">SMP-30/Gluconolactonase/LRE-like region domain-containing protein</fullName>
    </recommendedName>
</protein>
<keyword evidence="3" id="KW-0862">Zinc</keyword>
<proteinExistence type="inferred from homology"/>
<organism evidence="5">
    <name type="scientific">Bionectria ochroleuca</name>
    <name type="common">Gliocladium roseum</name>
    <dbReference type="NCBI Taxonomy" id="29856"/>
    <lineage>
        <taxon>Eukaryota</taxon>
        <taxon>Fungi</taxon>
        <taxon>Dikarya</taxon>
        <taxon>Ascomycota</taxon>
        <taxon>Pezizomycotina</taxon>
        <taxon>Sordariomycetes</taxon>
        <taxon>Hypocreomycetidae</taxon>
        <taxon>Hypocreales</taxon>
        <taxon>Bionectriaceae</taxon>
        <taxon>Clonostachys</taxon>
    </lineage>
</organism>
<sequence length="308" mass="34453">MTKNEAFKRWRVQEPFVNLHCLLGEGPYYEKTTHSLRFVDIRKQQLHTVPLHTPELAHTIQLDEPVSVTADVEGINPTHKILVALKYGLAILDRSVGRYEYTHRFPRNESMRSNDGAVDPSGQFWVGTMSDFGIWPLQPLGALYRMNHTTTQKILGGLTIPNAVGWSPNHTTMYFTNTTARQILAFEYSAEISNQRVLYQHTGPGEPDGFRVDVEGNLWQAIYAEGRVVKISPDGQIIGEVLLPTRNVTCTQFVGTQLFVTSGEDTDGEDESRNYGGGLFCVDVGVEGLQPFCFQMARQEDATTIDGA</sequence>
<evidence type="ECO:0000256" key="3">
    <source>
        <dbReference type="PIRSR" id="PIRSR605511-2"/>
    </source>
</evidence>
<dbReference type="InterPro" id="IPR013658">
    <property type="entry name" value="SGL"/>
</dbReference>
<dbReference type="Pfam" id="PF08450">
    <property type="entry name" value="SGL"/>
    <property type="match status" value="1"/>
</dbReference>
<evidence type="ECO:0000259" key="4">
    <source>
        <dbReference type="Pfam" id="PF08450"/>
    </source>
</evidence>
<reference evidence="5" key="1">
    <citation type="submission" date="2015-01" db="EMBL/GenBank/DDBJ databases">
        <authorList>
            <person name="Durling Mikael"/>
        </authorList>
    </citation>
    <scope>NUCLEOTIDE SEQUENCE</scope>
</reference>
<dbReference type="PRINTS" id="PR01790">
    <property type="entry name" value="SMP30FAMILY"/>
</dbReference>
<comment type="cofactor">
    <cofactor evidence="3">
        <name>Zn(2+)</name>
        <dbReference type="ChEBI" id="CHEBI:29105"/>
    </cofactor>
    <text evidence="3">Binds 1 divalent metal cation per subunit.</text>
</comment>
<dbReference type="GO" id="GO:0005509">
    <property type="term" value="F:calcium ion binding"/>
    <property type="evidence" value="ECO:0007669"/>
    <property type="project" value="TreeGrafter"/>
</dbReference>
<dbReference type="EMBL" id="CDPU01000076">
    <property type="protein sequence ID" value="CEO56845.1"/>
    <property type="molecule type" value="Genomic_DNA"/>
</dbReference>
<dbReference type="InterPro" id="IPR005511">
    <property type="entry name" value="SMP-30"/>
</dbReference>
<dbReference type="GO" id="GO:0004341">
    <property type="term" value="F:gluconolactonase activity"/>
    <property type="evidence" value="ECO:0007669"/>
    <property type="project" value="TreeGrafter"/>
</dbReference>
<dbReference type="SUPFAM" id="SSF63829">
    <property type="entry name" value="Calcium-dependent phosphotriesterase"/>
    <property type="match status" value="1"/>
</dbReference>
<evidence type="ECO:0000313" key="5">
    <source>
        <dbReference type="EMBL" id="CEO56845.1"/>
    </source>
</evidence>
<dbReference type="PANTHER" id="PTHR10907:SF47">
    <property type="entry name" value="REGUCALCIN"/>
    <property type="match status" value="1"/>
</dbReference>
<dbReference type="PANTHER" id="PTHR10907">
    <property type="entry name" value="REGUCALCIN"/>
    <property type="match status" value="1"/>
</dbReference>
<dbReference type="AlphaFoldDB" id="A0A0B7KPM9"/>
<dbReference type="InterPro" id="IPR011042">
    <property type="entry name" value="6-blade_b-propeller_TolB-like"/>
</dbReference>
<accession>A0A0B7KPM9</accession>
<feature type="active site" description="Proton donor/acceptor" evidence="2">
    <location>
        <position position="208"/>
    </location>
</feature>
<evidence type="ECO:0000256" key="2">
    <source>
        <dbReference type="PIRSR" id="PIRSR605511-1"/>
    </source>
</evidence>
<evidence type="ECO:0000256" key="1">
    <source>
        <dbReference type="ARBA" id="ARBA00008853"/>
    </source>
</evidence>
<name>A0A0B7KPM9_BIOOC</name>
<comment type="similarity">
    <text evidence="1">Belongs to the SMP-30/CGR1 family.</text>
</comment>
<feature type="binding site" evidence="3">
    <location>
        <position position="162"/>
    </location>
    <ligand>
        <name>a divalent metal cation</name>
        <dbReference type="ChEBI" id="CHEBI:60240"/>
    </ligand>
</feature>
<feature type="binding site" evidence="3">
    <location>
        <position position="114"/>
    </location>
    <ligand>
        <name>substrate</name>
    </ligand>
</feature>
<feature type="binding site" evidence="3">
    <location>
        <position position="208"/>
    </location>
    <ligand>
        <name>a divalent metal cation</name>
        <dbReference type="ChEBI" id="CHEBI:60240"/>
    </ligand>
</feature>
<feature type="binding site" evidence="3">
    <location>
        <position position="112"/>
    </location>
    <ligand>
        <name>substrate</name>
    </ligand>
</feature>
<dbReference type="Gene3D" id="2.120.10.30">
    <property type="entry name" value="TolB, C-terminal domain"/>
    <property type="match status" value="1"/>
</dbReference>
<gene>
    <name evidence="5" type="ORF">BN869_000012903_1</name>
</gene>
<feature type="binding site" evidence="3">
    <location>
        <position position="25"/>
    </location>
    <ligand>
        <name>a divalent metal cation</name>
        <dbReference type="ChEBI" id="CHEBI:60240"/>
    </ligand>
</feature>
<keyword evidence="3" id="KW-0479">Metal-binding</keyword>
<feature type="domain" description="SMP-30/Gluconolactonase/LRE-like region" evidence="4">
    <location>
        <begin position="23"/>
        <end position="263"/>
    </location>
</feature>